<evidence type="ECO:0000313" key="2">
    <source>
        <dbReference type="EMBL" id="RMB81304.1"/>
    </source>
</evidence>
<name>A0A3M0HXL2_9ACTN</name>
<dbReference type="EMBL" id="PENI01000032">
    <property type="protein sequence ID" value="RMB81304.1"/>
    <property type="molecule type" value="Genomic_DNA"/>
</dbReference>
<dbReference type="AlphaFoldDB" id="A0A3M0HXL2"/>
<evidence type="ECO:0008006" key="4">
    <source>
        <dbReference type="Google" id="ProtNLM"/>
    </source>
</evidence>
<reference evidence="2 3" key="1">
    <citation type="submission" date="2017-11" db="EMBL/GenBank/DDBJ databases">
        <title>Draft genome of actinobacteria isolated from guarana (Paullinia cupana (Mart.) Ducke.</title>
        <authorList>
            <person name="Siqueira K.A."/>
            <person name="Liotti R.G."/>
            <person name="Mendes T.A.O."/>
            <person name="Soares M.A."/>
        </authorList>
    </citation>
    <scope>NUCLEOTIDE SEQUENCE [LARGE SCALE GENOMIC DNA]</scope>
    <source>
        <strain evidence="2 3">193</strain>
    </source>
</reference>
<sequence>MSASATALTSKQVLQLPAMPTAQDAFAALGISRDLGYQLIKDGEFPVEVIKFGARALRVRRSDLLNFLGLSETAAAEVQSAAATSDDGAPGVQPKAPSEQPAPTSASK</sequence>
<protein>
    <recommendedName>
        <fullName evidence="4">DNA-binding protein</fullName>
    </recommendedName>
</protein>
<proteinExistence type="predicted"/>
<gene>
    <name evidence="2" type="ORF">CTZ28_35485</name>
</gene>
<organism evidence="2 3">
    <name type="scientific">Streptomyces shenzhenensis</name>
    <dbReference type="NCBI Taxonomy" id="943815"/>
    <lineage>
        <taxon>Bacteria</taxon>
        <taxon>Bacillati</taxon>
        <taxon>Actinomycetota</taxon>
        <taxon>Actinomycetes</taxon>
        <taxon>Kitasatosporales</taxon>
        <taxon>Streptomycetaceae</taxon>
        <taxon>Streptomyces</taxon>
    </lineage>
</organism>
<feature type="region of interest" description="Disordered" evidence="1">
    <location>
        <begin position="79"/>
        <end position="108"/>
    </location>
</feature>
<keyword evidence="3" id="KW-1185">Reference proteome</keyword>
<evidence type="ECO:0000313" key="3">
    <source>
        <dbReference type="Proteomes" id="UP000270471"/>
    </source>
</evidence>
<dbReference type="Proteomes" id="UP000270471">
    <property type="component" value="Unassembled WGS sequence"/>
</dbReference>
<dbReference type="RefSeq" id="WP_183154758.1">
    <property type="nucleotide sequence ID" value="NZ_PENI01000032.1"/>
</dbReference>
<evidence type="ECO:0000256" key="1">
    <source>
        <dbReference type="SAM" id="MobiDB-lite"/>
    </source>
</evidence>
<accession>A0A3M0HXL2</accession>
<comment type="caution">
    <text evidence="2">The sequence shown here is derived from an EMBL/GenBank/DDBJ whole genome shotgun (WGS) entry which is preliminary data.</text>
</comment>